<gene>
    <name evidence="1" type="ORF">CEV32_4793</name>
</gene>
<protein>
    <submittedName>
        <fullName evidence="1">Uncharacterized protein</fullName>
    </submittedName>
</protein>
<sequence length="37" mass="3910">MFPVERLALCGRTLAICAGCELVQLAVPILKAGLLLL</sequence>
<proteinExistence type="predicted"/>
<dbReference type="Proteomes" id="UP000216345">
    <property type="component" value="Unassembled WGS sequence"/>
</dbReference>
<comment type="caution">
    <text evidence="1">The sequence shown here is derived from an EMBL/GenBank/DDBJ whole genome shotgun (WGS) entry which is preliminary data.</text>
</comment>
<reference evidence="1 2" key="1">
    <citation type="submission" date="2017-07" db="EMBL/GenBank/DDBJ databases">
        <title>Phylogenetic study on the rhizospheric bacterium Ochrobactrum sp. A44.</title>
        <authorList>
            <person name="Krzyzanowska D.M."/>
            <person name="Ossowicki A."/>
            <person name="Rajewska M."/>
            <person name="Maciag T."/>
            <person name="Kaczynski Z."/>
            <person name="Czerwicka M."/>
            <person name="Jafra S."/>
        </authorList>
    </citation>
    <scope>NUCLEOTIDE SEQUENCE [LARGE SCALE GENOMIC DNA]</scope>
    <source>
        <strain evidence="1 2">PR17</strain>
    </source>
</reference>
<name>A0A256FL66_9HYPH</name>
<evidence type="ECO:0000313" key="2">
    <source>
        <dbReference type="Proteomes" id="UP000216345"/>
    </source>
</evidence>
<dbReference type="AlphaFoldDB" id="A0A256FL66"/>
<organism evidence="1 2">
    <name type="scientific">Brucella rhizosphaerae</name>
    <dbReference type="NCBI Taxonomy" id="571254"/>
    <lineage>
        <taxon>Bacteria</taxon>
        <taxon>Pseudomonadati</taxon>
        <taxon>Pseudomonadota</taxon>
        <taxon>Alphaproteobacteria</taxon>
        <taxon>Hyphomicrobiales</taxon>
        <taxon>Brucellaceae</taxon>
        <taxon>Brucella/Ochrobactrum group</taxon>
        <taxon>Brucella</taxon>
    </lineage>
</organism>
<accession>A0A256FL66</accession>
<keyword evidence="2" id="KW-1185">Reference proteome</keyword>
<evidence type="ECO:0000313" key="1">
    <source>
        <dbReference type="EMBL" id="OYR15518.1"/>
    </source>
</evidence>
<dbReference type="EMBL" id="NNRK01000025">
    <property type="protein sequence ID" value="OYR15518.1"/>
    <property type="molecule type" value="Genomic_DNA"/>
</dbReference>